<keyword evidence="1" id="KW-0472">Membrane</keyword>
<sequence length="367" mass="42795">MDFILILLSHLWAILGIIATIYCFLAVRKSKFIVVTEFYNRIIELPKELDVKLNDKHLLTNLHYYRLVICYAGLNDIKGEEVKIPFTISNPDPNCKWHNIKIIKCSSTFKPKLSIKNNKFYIQNSLIKNGDSLILEFFIETKNESLSFINRIANVAINSSIHNQNKKTYLTGFILGIITSILIGALLHSSVKNYTTRNNWKEEYNTEYRYKGQIIYKNHSFDSNYSMDSLILDEFKQKNVTLEYPNNILTKAYSNSERLDLINKVSSHNVKYFKSIDSLDNAAPSLKAKALYSNLKKSKNIEFNKIYSLEKNLDIRFINPRDSNWKDDLRYYLLFILISPLLVISILYVSYCGINYFSTLRAYRALK</sequence>
<accession>A0ABV0C031</accession>
<keyword evidence="3" id="KW-1185">Reference proteome</keyword>
<feature type="transmembrane region" description="Helical" evidence="1">
    <location>
        <begin position="169"/>
        <end position="191"/>
    </location>
</feature>
<dbReference type="EMBL" id="JBDJNQ010000009">
    <property type="protein sequence ID" value="MEN5379089.1"/>
    <property type="molecule type" value="Genomic_DNA"/>
</dbReference>
<dbReference type="Proteomes" id="UP001409291">
    <property type="component" value="Unassembled WGS sequence"/>
</dbReference>
<evidence type="ECO:0008006" key="4">
    <source>
        <dbReference type="Google" id="ProtNLM"/>
    </source>
</evidence>
<organism evidence="2 3">
    <name type="scientific">Sphingobacterium kitahiroshimense</name>
    <dbReference type="NCBI Taxonomy" id="470446"/>
    <lineage>
        <taxon>Bacteria</taxon>
        <taxon>Pseudomonadati</taxon>
        <taxon>Bacteroidota</taxon>
        <taxon>Sphingobacteriia</taxon>
        <taxon>Sphingobacteriales</taxon>
        <taxon>Sphingobacteriaceae</taxon>
        <taxon>Sphingobacterium</taxon>
    </lineage>
</organism>
<reference evidence="2 3" key="1">
    <citation type="submission" date="2024-04" db="EMBL/GenBank/DDBJ databases">
        <title>WGS of bacteria from Torrens River.</title>
        <authorList>
            <person name="Wyrsch E.R."/>
            <person name="Drigo B."/>
        </authorList>
    </citation>
    <scope>NUCLEOTIDE SEQUENCE [LARGE SCALE GENOMIC DNA]</scope>
    <source>
        <strain evidence="2 3">TWI391</strain>
    </source>
</reference>
<evidence type="ECO:0000256" key="1">
    <source>
        <dbReference type="SAM" id="Phobius"/>
    </source>
</evidence>
<feature type="transmembrane region" description="Helical" evidence="1">
    <location>
        <begin position="6"/>
        <end position="27"/>
    </location>
</feature>
<gene>
    <name evidence="2" type="ORF">ABE541_17635</name>
</gene>
<evidence type="ECO:0000313" key="2">
    <source>
        <dbReference type="EMBL" id="MEN5379089.1"/>
    </source>
</evidence>
<name>A0ABV0C031_9SPHI</name>
<protein>
    <recommendedName>
        <fullName evidence="4">DUF3592 domain-containing protein</fullName>
    </recommendedName>
</protein>
<dbReference type="RefSeq" id="WP_346581879.1">
    <property type="nucleotide sequence ID" value="NZ_JBDJNQ010000009.1"/>
</dbReference>
<keyword evidence="1" id="KW-1133">Transmembrane helix</keyword>
<keyword evidence="1" id="KW-0812">Transmembrane</keyword>
<evidence type="ECO:0000313" key="3">
    <source>
        <dbReference type="Proteomes" id="UP001409291"/>
    </source>
</evidence>
<feature type="transmembrane region" description="Helical" evidence="1">
    <location>
        <begin position="331"/>
        <end position="357"/>
    </location>
</feature>
<proteinExistence type="predicted"/>
<comment type="caution">
    <text evidence="2">The sequence shown here is derived from an EMBL/GenBank/DDBJ whole genome shotgun (WGS) entry which is preliminary data.</text>
</comment>